<dbReference type="PANTHER" id="PTHR33175:SF3">
    <property type="entry name" value="DNA-BINDING PROTEIN HU-BETA"/>
    <property type="match status" value="1"/>
</dbReference>
<gene>
    <name evidence="2" type="ORF">OBE_17161</name>
</gene>
<dbReference type="AlphaFoldDB" id="K1SCA1"/>
<dbReference type="PANTHER" id="PTHR33175">
    <property type="entry name" value="DNA-BINDING PROTEIN HU"/>
    <property type="match status" value="1"/>
</dbReference>
<dbReference type="EMBL" id="AJWZ01011491">
    <property type="protein sequence ID" value="EKC45006.1"/>
    <property type="molecule type" value="Genomic_DNA"/>
</dbReference>
<reference evidence="2" key="1">
    <citation type="journal article" date="2013" name="Environ. Microbiol.">
        <title>Microbiota from the distal guts of lean and obese adolescents exhibit partial functional redundancy besides clear differences in community structure.</title>
        <authorList>
            <person name="Ferrer M."/>
            <person name="Ruiz A."/>
            <person name="Lanza F."/>
            <person name="Haange S.B."/>
            <person name="Oberbach A."/>
            <person name="Till H."/>
            <person name="Bargiela R."/>
            <person name="Campoy C."/>
            <person name="Segura M.T."/>
            <person name="Richter M."/>
            <person name="von Bergen M."/>
            <person name="Seifert J."/>
            <person name="Suarez A."/>
        </authorList>
    </citation>
    <scope>NUCLEOTIDE SEQUENCE</scope>
</reference>
<protein>
    <submittedName>
        <fullName evidence="2">Histone-like bacterial DNA-binding protein</fullName>
    </submittedName>
</protein>
<comment type="caution">
    <text evidence="2">The sequence shown here is derived from an EMBL/GenBank/DDBJ whole genome shotgun (WGS) entry which is preliminary data.</text>
</comment>
<proteinExistence type="predicted"/>
<dbReference type="PROSITE" id="PS00045">
    <property type="entry name" value="HISTONE_LIKE"/>
    <property type="match status" value="1"/>
</dbReference>
<dbReference type="PRINTS" id="PR01727">
    <property type="entry name" value="DNABINDINGHU"/>
</dbReference>
<name>K1SCA1_9ZZZZ</name>
<keyword evidence="1 2" id="KW-0238">DNA-binding</keyword>
<evidence type="ECO:0000256" key="1">
    <source>
        <dbReference type="ARBA" id="ARBA00023125"/>
    </source>
</evidence>
<organism evidence="2">
    <name type="scientific">human gut metagenome</name>
    <dbReference type="NCBI Taxonomy" id="408170"/>
    <lineage>
        <taxon>unclassified sequences</taxon>
        <taxon>metagenomes</taxon>
        <taxon>organismal metagenomes</taxon>
    </lineage>
</organism>
<dbReference type="SMART" id="SM00411">
    <property type="entry name" value="BHL"/>
    <property type="match status" value="1"/>
</dbReference>
<dbReference type="GO" id="GO:0030527">
    <property type="term" value="F:structural constituent of chromatin"/>
    <property type="evidence" value="ECO:0007669"/>
    <property type="project" value="InterPro"/>
</dbReference>
<dbReference type="GO" id="GO:0003677">
    <property type="term" value="F:DNA binding"/>
    <property type="evidence" value="ECO:0007669"/>
    <property type="project" value="UniProtKB-KW"/>
</dbReference>
<dbReference type="InterPro" id="IPR010992">
    <property type="entry name" value="IHF-like_DNA-bd_dom_sf"/>
</dbReference>
<accession>K1SCA1</accession>
<sequence length="91" mass="9510">MKKVELVEAVAEKTGLTKADTTRAIDATFATIVEALSKGDKVPVVGFGTFAVSERAAREGHNPRTGAKVSIPARKAPTFKAGSALKEAVNK</sequence>
<dbReference type="Pfam" id="PF00216">
    <property type="entry name" value="Bac_DNA_binding"/>
    <property type="match status" value="1"/>
</dbReference>
<evidence type="ECO:0000313" key="2">
    <source>
        <dbReference type="EMBL" id="EKC45006.1"/>
    </source>
</evidence>
<dbReference type="InterPro" id="IPR000119">
    <property type="entry name" value="Hist_DNA-bd"/>
</dbReference>
<dbReference type="Gene3D" id="4.10.520.10">
    <property type="entry name" value="IHF-like DNA-binding proteins"/>
    <property type="match status" value="1"/>
</dbReference>
<dbReference type="CDD" id="cd13831">
    <property type="entry name" value="HU"/>
    <property type="match status" value="1"/>
</dbReference>
<dbReference type="SUPFAM" id="SSF47729">
    <property type="entry name" value="IHF-like DNA-binding proteins"/>
    <property type="match status" value="1"/>
</dbReference>
<dbReference type="InterPro" id="IPR020816">
    <property type="entry name" value="Histone-like_DNA-bd_CS"/>
</dbReference>